<sequence length="405" mass="45944">MGLYYYKGKRTDRKKVSGLLAADSEKDLNKKLAKQCVKPSNIRYLVDLKGLEYYIFKPKEIKKLTKKQIADFFEQMYFTLDAGLSLGETVEALGESSDNTIAMLGTMLEPLIVSGISLTDALKKTGLFPKDIIIKVDAGTESAKISNAIKDIVDKLRQEIELTEKIKSAMSYPIMLVFLTIGVAIFLLTYIIPMLADVLNQFNSELPVITQMIISLSRGIQKYWWLIIAQIIILINIHIYLYRSKDSYRLKIDSWTYKIPVIGEIVFLNHLYTFNSTFHQLVNSGVNQDRALIIVKDIVSNVVMQQAIEEITDDIIREGSNIYEAMKKQEIIPSDYLKFISIGVKTGKLNEILGNISKKYKMDIENKLIKATKLIEPIAIVLIGIMIGVFVISMWMPLFAITESI</sequence>
<dbReference type="GO" id="GO:0005886">
    <property type="term" value="C:plasma membrane"/>
    <property type="evidence" value="ECO:0007669"/>
    <property type="project" value="UniProtKB-SubCell"/>
</dbReference>
<protein>
    <submittedName>
        <fullName evidence="9">Type II secretory pathway, component PulF</fullName>
    </submittedName>
</protein>
<keyword evidence="7" id="KW-0472">Membrane</keyword>
<dbReference type="Proteomes" id="UP000035704">
    <property type="component" value="Chromosome"/>
</dbReference>
<reference evidence="9 10" key="1">
    <citation type="submission" date="2014-10" db="EMBL/GenBank/DDBJ databases">
        <title>Genome sequence of Clostridium aceticum DSM 1496.</title>
        <authorList>
            <person name="Poehlein A."/>
            <person name="Schiel-Bengelsdorf B."/>
            <person name="Gottschalk G."/>
            <person name="Duerre P."/>
            <person name="Daniel R."/>
        </authorList>
    </citation>
    <scope>NUCLEOTIDE SEQUENCE [LARGE SCALE GENOMIC DNA]</scope>
    <source>
        <strain evidence="9 10">DSM 1496</strain>
    </source>
</reference>
<dbReference type="PROSITE" id="PS00874">
    <property type="entry name" value="T2SP_F"/>
    <property type="match status" value="1"/>
</dbReference>
<dbReference type="OrthoDB" id="1936008at2"/>
<dbReference type="STRING" id="84022.CACET_c27700"/>
<dbReference type="InterPro" id="IPR018076">
    <property type="entry name" value="T2SS_GspF_dom"/>
</dbReference>
<proteinExistence type="inferred from homology"/>
<evidence type="ECO:0000313" key="9">
    <source>
        <dbReference type="EMBL" id="AKL96215.1"/>
    </source>
</evidence>
<dbReference type="InterPro" id="IPR001992">
    <property type="entry name" value="T2SS_GspF/T4SS_PilC_CS"/>
</dbReference>
<organism evidence="9 10">
    <name type="scientific">Clostridium aceticum</name>
    <dbReference type="NCBI Taxonomy" id="84022"/>
    <lineage>
        <taxon>Bacteria</taxon>
        <taxon>Bacillati</taxon>
        <taxon>Bacillota</taxon>
        <taxon>Clostridia</taxon>
        <taxon>Eubacteriales</taxon>
        <taxon>Clostridiaceae</taxon>
        <taxon>Clostridium</taxon>
    </lineage>
</organism>
<name>A0A0D8I9B1_9CLOT</name>
<dbReference type="InterPro" id="IPR003004">
    <property type="entry name" value="GspF/PilC"/>
</dbReference>
<dbReference type="EMBL" id="CP009687">
    <property type="protein sequence ID" value="AKL96215.1"/>
    <property type="molecule type" value="Genomic_DNA"/>
</dbReference>
<dbReference type="GO" id="GO:0009306">
    <property type="term" value="P:protein secretion"/>
    <property type="evidence" value="ECO:0007669"/>
    <property type="project" value="InterPro"/>
</dbReference>
<evidence type="ECO:0000256" key="5">
    <source>
        <dbReference type="ARBA" id="ARBA00022692"/>
    </source>
</evidence>
<dbReference type="KEGG" id="cace:CACET_c27700"/>
<dbReference type="InterPro" id="IPR042094">
    <property type="entry name" value="T2SS_GspF_sf"/>
</dbReference>
<keyword evidence="5 8" id="KW-0812">Transmembrane</keyword>
<dbReference type="Pfam" id="PF00482">
    <property type="entry name" value="T2SSF"/>
    <property type="match status" value="2"/>
</dbReference>
<comment type="subcellular location">
    <subcellularLocation>
        <location evidence="1 8">Cell membrane</location>
        <topology evidence="1 8">Multi-pass membrane protein</topology>
    </subcellularLocation>
</comment>
<comment type="similarity">
    <text evidence="2 8">Belongs to the GSP F family.</text>
</comment>
<dbReference type="PANTHER" id="PTHR30012:SF0">
    <property type="entry name" value="TYPE II SECRETION SYSTEM PROTEIN F-RELATED"/>
    <property type="match status" value="1"/>
</dbReference>
<dbReference type="RefSeq" id="WP_044825240.1">
    <property type="nucleotide sequence ID" value="NZ_CP009687.1"/>
</dbReference>
<dbReference type="PRINTS" id="PR00812">
    <property type="entry name" value="BCTERIALGSPF"/>
</dbReference>
<evidence type="ECO:0000313" key="10">
    <source>
        <dbReference type="Proteomes" id="UP000035704"/>
    </source>
</evidence>
<evidence type="ECO:0000256" key="6">
    <source>
        <dbReference type="ARBA" id="ARBA00022989"/>
    </source>
</evidence>
<dbReference type="PANTHER" id="PTHR30012">
    <property type="entry name" value="GENERAL SECRETION PATHWAY PROTEIN"/>
    <property type="match status" value="1"/>
</dbReference>
<gene>
    <name evidence="9" type="primary">pulF1</name>
    <name evidence="9" type="ORF">CACET_c27700</name>
</gene>
<evidence type="ECO:0000256" key="8">
    <source>
        <dbReference type="RuleBase" id="RU003923"/>
    </source>
</evidence>
<keyword evidence="6" id="KW-1133">Transmembrane helix</keyword>
<keyword evidence="10" id="KW-1185">Reference proteome</keyword>
<evidence type="ECO:0000256" key="3">
    <source>
        <dbReference type="ARBA" id="ARBA00022448"/>
    </source>
</evidence>
<accession>A0A0D8I9B1</accession>
<evidence type="ECO:0000256" key="4">
    <source>
        <dbReference type="ARBA" id="ARBA00022475"/>
    </source>
</evidence>
<dbReference type="AlphaFoldDB" id="A0A0D8I9B1"/>
<evidence type="ECO:0000256" key="7">
    <source>
        <dbReference type="ARBA" id="ARBA00023136"/>
    </source>
</evidence>
<keyword evidence="3 8" id="KW-0813">Transport</keyword>
<dbReference type="PATRIC" id="fig|84022.5.peg.705"/>
<evidence type="ECO:0000256" key="1">
    <source>
        <dbReference type="ARBA" id="ARBA00004651"/>
    </source>
</evidence>
<evidence type="ECO:0000256" key="2">
    <source>
        <dbReference type="ARBA" id="ARBA00005745"/>
    </source>
</evidence>
<dbReference type="Gene3D" id="1.20.81.30">
    <property type="entry name" value="Type II secretion system (T2SS), domain F"/>
    <property type="match status" value="2"/>
</dbReference>
<keyword evidence="4" id="KW-1003">Cell membrane</keyword>